<dbReference type="Proteomes" id="UP001178507">
    <property type="component" value="Unassembled WGS sequence"/>
</dbReference>
<sequence>MSHDYCKALKVGAHVLRPWMLAWRADFGLPGSAEPDQIELLAELILSEGFRTDSDLPGVEKLAICPPERAFLEEPYKEYPQLMPGNLIPPFSVAYVKGWRRSLSALIVCAGIHELHIDFDELTPQFKASMRSIHSTVGKFSSVRDQVFAHRGITMASTATRSPNAFNFLRQIEVLERAGDRESFQDWENASAVARAFSIGKAESAAISNLQTKVPPAVVSRLKSVIRPRGMRAFLAHDVLAKDVFNAAFSSGVGAYESWQLYVSNKEAMLLIDRMCRDWDKLPPTMRKAWVLKDVLNLHTCCGAFLTLIDQLQSRIPEKDYQAALPSIQEQFLLGYLDPEILHVVETTVPPANLTQVSFLRSVVEEHDNRSQRELAEKEEVLAQKVRQATFEQLQAKLSQDMATLKQRAPTKESQAVETALDVRYVKDKLQLVLPRFAQFTSQLSKGDGKVFCGNLPLILAMCDCTVWPANSLYLNGALSVLTTTLGMSNFAVGHLQLPMPQTQTTQSALLKHRRLLEDNLAGGDIDVTTGLTLHFNKPNHQHDKRRLSQQCLALTSQTLKDNVWAQDSEVLQSGIINNLPLIKVTDMQGFDVDAGKLKGVACHEEILKAYLKGMTLKGSDVVVVFDVMPNRHAEFARAVAGRILEDSLPAVKYFGVLRPEQSDVPQLVHQKVFAHWDTSKSSPPKQRPREERDDPHLSVLAWQSGAVVWPESLASKFSPDTPEHQELNKIRAELEALWPAATAPAATTTPQAVRAGGTCDFSIDGGAQPVDAAREVDMQFVSELDFKETTTLGAATLCLVFPVKLRLCQLKASDPHTGWACAPVQKAGWV</sequence>
<evidence type="ECO:0000256" key="1">
    <source>
        <dbReference type="SAM" id="MobiDB-lite"/>
    </source>
</evidence>
<evidence type="ECO:0000313" key="2">
    <source>
        <dbReference type="EMBL" id="CAJ1388537.1"/>
    </source>
</evidence>
<evidence type="ECO:0000313" key="3">
    <source>
        <dbReference type="Proteomes" id="UP001178507"/>
    </source>
</evidence>
<proteinExistence type="predicted"/>
<accession>A0AA36IJE8</accession>
<gene>
    <name evidence="2" type="ORF">EVOR1521_LOCUS14377</name>
</gene>
<dbReference type="EMBL" id="CAUJNA010001710">
    <property type="protein sequence ID" value="CAJ1388537.1"/>
    <property type="molecule type" value="Genomic_DNA"/>
</dbReference>
<keyword evidence="3" id="KW-1185">Reference proteome</keyword>
<dbReference type="AlphaFoldDB" id="A0AA36IJE8"/>
<name>A0AA36IJE8_9DINO</name>
<feature type="region of interest" description="Disordered" evidence="1">
    <location>
        <begin position="677"/>
        <end position="696"/>
    </location>
</feature>
<comment type="caution">
    <text evidence="2">The sequence shown here is derived from an EMBL/GenBank/DDBJ whole genome shotgun (WGS) entry which is preliminary data.</text>
</comment>
<protein>
    <submittedName>
        <fullName evidence="2">Uncharacterized protein</fullName>
    </submittedName>
</protein>
<organism evidence="2 3">
    <name type="scientific">Effrenium voratum</name>
    <dbReference type="NCBI Taxonomy" id="2562239"/>
    <lineage>
        <taxon>Eukaryota</taxon>
        <taxon>Sar</taxon>
        <taxon>Alveolata</taxon>
        <taxon>Dinophyceae</taxon>
        <taxon>Suessiales</taxon>
        <taxon>Symbiodiniaceae</taxon>
        <taxon>Effrenium</taxon>
    </lineage>
</organism>
<reference evidence="2" key="1">
    <citation type="submission" date="2023-08" db="EMBL/GenBank/DDBJ databases">
        <authorList>
            <person name="Chen Y."/>
            <person name="Shah S."/>
            <person name="Dougan E. K."/>
            <person name="Thang M."/>
            <person name="Chan C."/>
        </authorList>
    </citation>
    <scope>NUCLEOTIDE SEQUENCE</scope>
</reference>